<keyword evidence="2" id="KW-1185">Reference proteome</keyword>
<dbReference type="Proteomes" id="UP000615755">
    <property type="component" value="Unassembled WGS sequence"/>
</dbReference>
<evidence type="ECO:0000313" key="2">
    <source>
        <dbReference type="Proteomes" id="UP000615755"/>
    </source>
</evidence>
<evidence type="ECO:0008006" key="3">
    <source>
        <dbReference type="Google" id="ProtNLM"/>
    </source>
</evidence>
<reference evidence="1 2" key="1">
    <citation type="submission" date="2015-03" db="EMBL/GenBank/DDBJ databases">
        <title>Genome sequence of Pseudoalteromonas aurantia.</title>
        <authorList>
            <person name="Xie B.-B."/>
            <person name="Rong J.-C."/>
            <person name="Qin Q.-L."/>
            <person name="Zhang Y.-Z."/>
        </authorList>
    </citation>
    <scope>NUCLEOTIDE SEQUENCE [LARGE SCALE GENOMIC DNA]</scope>
    <source>
        <strain evidence="1 2">208</strain>
    </source>
</reference>
<name>A0ABR9EC70_9GAMM</name>
<organism evidence="1 2">
    <name type="scientific">Pseudoalteromonas aurantia 208</name>
    <dbReference type="NCBI Taxonomy" id="1314867"/>
    <lineage>
        <taxon>Bacteria</taxon>
        <taxon>Pseudomonadati</taxon>
        <taxon>Pseudomonadota</taxon>
        <taxon>Gammaproteobacteria</taxon>
        <taxon>Alteromonadales</taxon>
        <taxon>Pseudoalteromonadaceae</taxon>
        <taxon>Pseudoalteromonas</taxon>
    </lineage>
</organism>
<protein>
    <recommendedName>
        <fullName evidence="3">Orphan protein</fullName>
    </recommendedName>
</protein>
<dbReference type="EMBL" id="AQGV01000012">
    <property type="protein sequence ID" value="MBE0368573.1"/>
    <property type="molecule type" value="Genomic_DNA"/>
</dbReference>
<evidence type="ECO:0000313" key="1">
    <source>
        <dbReference type="EMBL" id="MBE0368573.1"/>
    </source>
</evidence>
<accession>A0ABR9EC70</accession>
<proteinExistence type="predicted"/>
<comment type="caution">
    <text evidence="1">The sequence shown here is derived from an EMBL/GenBank/DDBJ whole genome shotgun (WGS) entry which is preliminary data.</text>
</comment>
<sequence length="40" mass="4719">MAQVSFQAVFLLDTLMNKMLFSIPRVQIISAPRMVKWFFL</sequence>
<gene>
    <name evidence="1" type="ORF">PAUR_a2201</name>
</gene>